<accession>A0ACD0WEN8</accession>
<name>A0ACD0WEN8_CLALS</name>
<reference evidence="2" key="1">
    <citation type="journal article" date="2019" name="MBio">
        <title>Comparative genomics for the elucidation of multidrug resistance (MDR) in Candida lusitaniae.</title>
        <authorList>
            <person name="Kannan A."/>
            <person name="Asner S.A."/>
            <person name="Trachsel E."/>
            <person name="Kelly S."/>
            <person name="Parker J."/>
            <person name="Sanglard D."/>
        </authorList>
    </citation>
    <scope>NUCLEOTIDE SEQUENCE [LARGE SCALE GENOMIC DNA]</scope>
    <source>
        <strain evidence="2">P1</strain>
    </source>
</reference>
<keyword evidence="2" id="KW-1185">Reference proteome</keyword>
<proteinExistence type="predicted"/>
<dbReference type="Proteomes" id="UP000326582">
    <property type="component" value="Chromosome 1"/>
</dbReference>
<gene>
    <name evidence="1" type="ORF">EJF14_10831</name>
</gene>
<evidence type="ECO:0000313" key="1">
    <source>
        <dbReference type="EMBL" id="QFZ25723.1"/>
    </source>
</evidence>
<organism evidence="1 2">
    <name type="scientific">Clavispora lusitaniae</name>
    <name type="common">Candida lusitaniae</name>
    <dbReference type="NCBI Taxonomy" id="36911"/>
    <lineage>
        <taxon>Eukaryota</taxon>
        <taxon>Fungi</taxon>
        <taxon>Dikarya</taxon>
        <taxon>Ascomycota</taxon>
        <taxon>Saccharomycotina</taxon>
        <taxon>Pichiomycetes</taxon>
        <taxon>Metschnikowiaceae</taxon>
        <taxon>Clavispora</taxon>
    </lineage>
</organism>
<dbReference type="EMBL" id="CP038484">
    <property type="protein sequence ID" value="QFZ25723.1"/>
    <property type="molecule type" value="Genomic_DNA"/>
</dbReference>
<sequence length="457" mass="52932">MSCSSLELSVRRLKNAFDLIDPMSVPDLRNLKYLENTEHLNCPICQQPFLSPMTTLCGHTFCKECIEECFKIGSSSDDDTLTGFCPLDRTPIDAKDLNELFPTPLIVTNMVDDLRVYCLNRDRGCEWSGHRWEIDHHVRQECDFTRVPCNRARKQRNVIADEQEEDTLPADEESSFRCYELTERRFLKDEEHCVHEEYKCKFCEEKITKIIEESHLTTECAFNYSKCELCNNDMIPLKNLKKHSENCLKSGRIVCPAREIGCPWSGDTEPSLENHLSHGNCSLNSLLPYVKKLENRIEEVVDENKVLKKQINQILDGIVQGRITNLGYNQHIEEIGNFRRDLNQDALIHINYEVERLRSELEEKVNPFVEREAGAATERQNILNNLMNDNFLMKDEMNLQRALLNSVRKQVQFMLFRNRNSSSFTGASSGMNSVELEEPTFDLSSRSSSEERLNLKL</sequence>
<protein>
    <submittedName>
        <fullName evidence="1">TNF receptor-associated factor</fullName>
    </submittedName>
</protein>
<evidence type="ECO:0000313" key="2">
    <source>
        <dbReference type="Proteomes" id="UP000326582"/>
    </source>
</evidence>
<keyword evidence="1" id="KW-0675">Receptor</keyword>